<sequence>MNRRDVILAGAAALTSVAASPAFAGQGIGGVRIPASATDSELRGLSPTGGKTYWASGSKGWIIRGRGERQDAMRIVGAEGLDFRGLHAFSDDHVLAMSAGPGQASQLWRTTDGGKRWAQVTVNQDPNGFWDSIAFVDDRRGFILGDPTEGRFTVLYTADAGKTWARLPPEGVPPAADGEGAFAASNGCVAIGRHGQVAFCTGGAGKARVYLSRGGGGVFVALDTPIPADAPSKGAFAIAFGKRGELWVCGGDYKNPRAQGVNLAWLAPGALAFQPVAAPAGYLSGISVKGETVMATGLAGTIVARDGRTFQRVSEAPMNSVRLTSKKTGVLCGPKGTVGLWRG</sequence>
<dbReference type="EMBL" id="CP027850">
    <property type="protein sequence ID" value="AVQ01058.1"/>
    <property type="molecule type" value="Genomic_DNA"/>
</dbReference>
<reference evidence="5 6" key="1">
    <citation type="journal article" date="2015" name="Biotechnol. Bioeng.">
        <title>Genome sequence and phenotypic characterization of Caulobacter segnis.</title>
        <authorList>
            <person name="Patel S."/>
            <person name="Fletcher B."/>
            <person name="Scott D.C."/>
            <person name="Ely B."/>
        </authorList>
    </citation>
    <scope>NUCLEOTIDE SEQUENCE [LARGE SCALE GENOMIC DNA]</scope>
    <source>
        <strain evidence="5 6">TK0059</strain>
    </source>
</reference>
<protein>
    <submittedName>
        <fullName evidence="5">Photosystem II stability/assembly factor-like protein</fullName>
    </submittedName>
</protein>
<evidence type="ECO:0000313" key="6">
    <source>
        <dbReference type="Proteomes" id="UP000240527"/>
    </source>
</evidence>
<dbReference type="Proteomes" id="UP000240527">
    <property type="component" value="Chromosome"/>
</dbReference>
<gene>
    <name evidence="5" type="ORF">B7G68_03780</name>
</gene>
<keyword evidence="2" id="KW-0604">Photosystem II</keyword>
<keyword evidence="1" id="KW-0602">Photosynthesis</keyword>
<feature type="domain" description="Photosynthesis system II assembly factor Ycf48/Hcf136-like" evidence="4">
    <location>
        <begin position="102"/>
        <end position="168"/>
    </location>
</feature>
<evidence type="ECO:0000256" key="2">
    <source>
        <dbReference type="ARBA" id="ARBA00023276"/>
    </source>
</evidence>
<feature type="signal peptide" evidence="3">
    <location>
        <begin position="1"/>
        <end position="24"/>
    </location>
</feature>
<keyword evidence="6" id="KW-1185">Reference proteome</keyword>
<name>A0ABN5IPU3_9CAUL</name>
<dbReference type="PANTHER" id="PTHR47199">
    <property type="entry name" value="PHOTOSYSTEM II STABILITY/ASSEMBLY FACTOR HCF136, CHLOROPLASTIC"/>
    <property type="match status" value="1"/>
</dbReference>
<accession>A0ABN5IPU3</accession>
<dbReference type="SUPFAM" id="SSF110296">
    <property type="entry name" value="Oligoxyloglucan reducing end-specific cellobiohydrolase"/>
    <property type="match status" value="1"/>
</dbReference>
<keyword evidence="3" id="KW-0732">Signal</keyword>
<evidence type="ECO:0000256" key="1">
    <source>
        <dbReference type="ARBA" id="ARBA00022531"/>
    </source>
</evidence>
<dbReference type="PANTHER" id="PTHR47199:SF2">
    <property type="entry name" value="PHOTOSYSTEM II STABILITY_ASSEMBLY FACTOR HCF136, CHLOROPLASTIC"/>
    <property type="match status" value="1"/>
</dbReference>
<organism evidence="5 6">
    <name type="scientific">Caulobacter segnis</name>
    <dbReference type="NCBI Taxonomy" id="88688"/>
    <lineage>
        <taxon>Bacteria</taxon>
        <taxon>Pseudomonadati</taxon>
        <taxon>Pseudomonadota</taxon>
        <taxon>Alphaproteobacteria</taxon>
        <taxon>Caulobacterales</taxon>
        <taxon>Caulobacteraceae</taxon>
        <taxon>Caulobacter</taxon>
    </lineage>
</organism>
<dbReference type="InterPro" id="IPR015943">
    <property type="entry name" value="WD40/YVTN_repeat-like_dom_sf"/>
</dbReference>
<dbReference type="Pfam" id="PF14870">
    <property type="entry name" value="PSII_BNR"/>
    <property type="match status" value="1"/>
</dbReference>
<proteinExistence type="predicted"/>
<feature type="chain" id="PRO_5045238305" evidence="3">
    <location>
        <begin position="25"/>
        <end position="343"/>
    </location>
</feature>
<evidence type="ECO:0000256" key="3">
    <source>
        <dbReference type="SAM" id="SignalP"/>
    </source>
</evidence>
<evidence type="ECO:0000259" key="4">
    <source>
        <dbReference type="Pfam" id="PF14870"/>
    </source>
</evidence>
<dbReference type="InterPro" id="IPR028203">
    <property type="entry name" value="PSII_CF48-like_dom"/>
</dbReference>
<dbReference type="RefSeq" id="WP_013077915.1">
    <property type="nucleotide sequence ID" value="NZ_CP027850.1"/>
</dbReference>
<dbReference type="Gene3D" id="2.130.10.10">
    <property type="entry name" value="YVTN repeat-like/Quinoprotein amine dehydrogenase"/>
    <property type="match status" value="1"/>
</dbReference>
<evidence type="ECO:0000313" key="5">
    <source>
        <dbReference type="EMBL" id="AVQ01058.1"/>
    </source>
</evidence>